<dbReference type="InterPro" id="IPR036513">
    <property type="entry name" value="STAS_dom_sf"/>
</dbReference>
<keyword evidence="2" id="KW-1185">Reference proteome</keyword>
<reference evidence="1 2" key="1">
    <citation type="submission" date="2017-05" db="EMBL/GenBank/DDBJ databases">
        <title>Genome Analysis of Maritalea myrionectae HL2708#5.</title>
        <authorList>
            <consortium name="Cotde Inc.-PKNU"/>
            <person name="Jang D."/>
            <person name="Oh H.-M."/>
        </authorList>
    </citation>
    <scope>NUCLEOTIDE SEQUENCE [LARGE SCALE GENOMIC DNA]</scope>
    <source>
        <strain evidence="1 2">HL2708#5</strain>
    </source>
</reference>
<accession>A0A2R4MDN7</accession>
<evidence type="ECO:0000313" key="2">
    <source>
        <dbReference type="Proteomes" id="UP000258927"/>
    </source>
</evidence>
<proteinExistence type="predicted"/>
<sequence length="118" mass="13115">MTNAPSHSKNNSQIIEESVEGLITMQSLTALRDTLAEKIAAHLTKHEITLILDTDQHEFESATLLGVMRQMLGEFAGEGKPISRIAFVTPAQFVRPAENGGKVAFFEEIEHARLWARQ</sequence>
<dbReference type="SUPFAM" id="SSF52091">
    <property type="entry name" value="SpoIIaa-like"/>
    <property type="match status" value="1"/>
</dbReference>
<organism evidence="1 2">
    <name type="scientific">Maritalea myrionectae</name>
    <dbReference type="NCBI Taxonomy" id="454601"/>
    <lineage>
        <taxon>Bacteria</taxon>
        <taxon>Pseudomonadati</taxon>
        <taxon>Pseudomonadota</taxon>
        <taxon>Alphaproteobacteria</taxon>
        <taxon>Hyphomicrobiales</taxon>
        <taxon>Devosiaceae</taxon>
        <taxon>Maritalea</taxon>
    </lineage>
</organism>
<evidence type="ECO:0008006" key="3">
    <source>
        <dbReference type="Google" id="ProtNLM"/>
    </source>
</evidence>
<dbReference type="Proteomes" id="UP000258927">
    <property type="component" value="Chromosome"/>
</dbReference>
<dbReference type="AlphaFoldDB" id="A0A2R4MDN7"/>
<dbReference type="KEGG" id="mmyr:MXMO3_01618"/>
<dbReference type="RefSeq" id="WP_117395519.1">
    <property type="nucleotide sequence ID" value="NZ_CP021330.1"/>
</dbReference>
<name>A0A2R4MDN7_9HYPH</name>
<dbReference type="EMBL" id="CP021330">
    <property type="protein sequence ID" value="AVX04148.1"/>
    <property type="molecule type" value="Genomic_DNA"/>
</dbReference>
<protein>
    <recommendedName>
        <fullName evidence="3">STAS/SEC14 domain-containing protein</fullName>
    </recommendedName>
</protein>
<gene>
    <name evidence="1" type="ORF">MXMO3_01618</name>
</gene>
<evidence type="ECO:0000313" key="1">
    <source>
        <dbReference type="EMBL" id="AVX04148.1"/>
    </source>
</evidence>